<evidence type="ECO:0000313" key="3">
    <source>
        <dbReference type="Proteomes" id="UP000004978"/>
    </source>
</evidence>
<dbReference type="RefSeq" id="WP_006608348.1">
    <property type="nucleotide sequence ID" value="NZ_AFXA01000002.1"/>
</dbReference>
<evidence type="ECO:0000256" key="1">
    <source>
        <dbReference type="SAM" id="Phobius"/>
    </source>
</evidence>
<evidence type="ECO:0000313" key="2">
    <source>
        <dbReference type="EMBL" id="EGV00578.1"/>
    </source>
</evidence>
<sequence length="140" mass="16394">MNLKFNKHKFLLFNLFFIVFSLIYSIVVSINNDRETPFLLALIIILIFELLIFLIIVFLKDKYKKEIISYFILISWSLILLIADIVYITYVDMIGISEHGWVIGVFIIIQPIVAIFGSIHFVVIKKIQNHDEMKQIASKN</sequence>
<keyword evidence="3" id="KW-1185">Reference proteome</keyword>
<keyword evidence="1" id="KW-1133">Transmembrane helix</keyword>
<keyword evidence="1" id="KW-0812">Transmembrane</keyword>
<dbReference type="AlphaFoldDB" id="F9UJ82"/>
<feature type="transmembrane region" description="Helical" evidence="1">
    <location>
        <begin position="12"/>
        <end position="32"/>
    </location>
</feature>
<accession>F9UJ82</accession>
<feature type="transmembrane region" description="Helical" evidence="1">
    <location>
        <begin position="38"/>
        <end position="59"/>
    </location>
</feature>
<dbReference type="Proteomes" id="UP000004978">
    <property type="component" value="Unassembled WGS sequence"/>
</dbReference>
<reference evidence="2 3" key="1">
    <citation type="journal article" date="2013" name="Genome Announc.">
        <title>Genome Sequence of Mycoplasma columbinum Strain SF7.</title>
        <authorList>
            <person name="Guo Z."/>
            <person name="Xu X."/>
            <person name="Zheng Q."/>
            <person name="Li T."/>
            <person name="Kuang S."/>
            <person name="Zhang Z."/>
            <person name="Chen Y."/>
            <person name="Lu X."/>
            <person name="Zhou R."/>
            <person name="Bi D."/>
            <person name="Jin H."/>
        </authorList>
    </citation>
    <scope>NUCLEOTIDE SEQUENCE [LARGE SCALE GENOMIC DNA]</scope>
    <source>
        <strain evidence="2 3">SF7</strain>
    </source>
</reference>
<dbReference type="STRING" id="1037410.MCSF7_02699"/>
<comment type="caution">
    <text evidence="2">The sequence shown here is derived from an EMBL/GenBank/DDBJ whole genome shotgun (WGS) entry which is preliminary data.</text>
</comment>
<feature type="transmembrane region" description="Helical" evidence="1">
    <location>
        <begin position="102"/>
        <end position="124"/>
    </location>
</feature>
<proteinExistence type="predicted"/>
<organism evidence="2 3">
    <name type="scientific">Mycoplasmopsis columbina SF7</name>
    <dbReference type="NCBI Taxonomy" id="1037410"/>
    <lineage>
        <taxon>Bacteria</taxon>
        <taxon>Bacillati</taxon>
        <taxon>Mycoplasmatota</taxon>
        <taxon>Mycoplasmoidales</taxon>
        <taxon>Metamycoplasmataceae</taxon>
        <taxon>Mycoplasmopsis</taxon>
    </lineage>
</organism>
<dbReference type="EMBL" id="AFXA01000002">
    <property type="protein sequence ID" value="EGV00578.1"/>
    <property type="molecule type" value="Genomic_DNA"/>
</dbReference>
<keyword evidence="1" id="KW-0472">Membrane</keyword>
<protein>
    <submittedName>
        <fullName evidence="2">Uncharacterized protein</fullName>
    </submittedName>
</protein>
<feature type="transmembrane region" description="Helical" evidence="1">
    <location>
        <begin position="71"/>
        <end position="90"/>
    </location>
</feature>
<gene>
    <name evidence="2" type="ORF">MCSF7_02699</name>
</gene>
<name>F9UJ82_9BACT</name>